<feature type="compositionally biased region" description="Basic and acidic residues" evidence="12">
    <location>
        <begin position="689"/>
        <end position="699"/>
    </location>
</feature>
<feature type="compositionally biased region" description="Low complexity" evidence="12">
    <location>
        <begin position="41"/>
        <end position="51"/>
    </location>
</feature>
<evidence type="ECO:0000256" key="9">
    <source>
        <dbReference type="ARBA" id="ARBA00023136"/>
    </source>
</evidence>
<keyword evidence="9 13" id="KW-0472">Membrane</keyword>
<feature type="region of interest" description="Disordered" evidence="12">
    <location>
        <begin position="114"/>
        <end position="140"/>
    </location>
</feature>
<keyword evidence="4 11" id="KW-0812">Transmembrane</keyword>
<keyword evidence="3 11" id="KW-0633">Potassium transport</keyword>
<feature type="compositionally biased region" description="Basic and acidic residues" evidence="12">
    <location>
        <begin position="58"/>
        <end position="67"/>
    </location>
</feature>
<keyword evidence="8 11" id="KW-0406">Ion transport</keyword>
<evidence type="ECO:0000256" key="8">
    <source>
        <dbReference type="ARBA" id="ARBA00023065"/>
    </source>
</evidence>
<comment type="caution">
    <text evidence="16">The sequence shown here is derived from an EMBL/GenBank/DDBJ whole genome shotgun (WGS) entry which is preliminary data.</text>
</comment>
<dbReference type="Pfam" id="PF01007">
    <property type="entry name" value="IRK"/>
    <property type="match status" value="1"/>
</dbReference>
<proteinExistence type="inferred from homology"/>
<keyword evidence="2 11" id="KW-0813">Transport</keyword>
<dbReference type="InterPro" id="IPR013518">
    <property type="entry name" value="K_chnl_inward-rec_Kir_cyto"/>
</dbReference>
<evidence type="ECO:0000256" key="4">
    <source>
        <dbReference type="ARBA" id="ARBA00022692"/>
    </source>
</evidence>
<keyword evidence="17" id="KW-1185">Reference proteome</keyword>
<keyword evidence="7 13" id="KW-1133">Transmembrane helix</keyword>
<dbReference type="EMBL" id="MIGC01000671">
    <property type="protein sequence ID" value="PHJ24483.1"/>
    <property type="molecule type" value="Genomic_DNA"/>
</dbReference>
<keyword evidence="6 11" id="KW-0630">Potassium</keyword>
<feature type="region of interest" description="Disordered" evidence="12">
    <location>
        <begin position="157"/>
        <end position="185"/>
    </location>
</feature>
<dbReference type="InterPro" id="IPR014756">
    <property type="entry name" value="Ig_E-set"/>
</dbReference>
<feature type="compositionally biased region" description="Polar residues" evidence="12">
    <location>
        <begin position="626"/>
        <end position="637"/>
    </location>
</feature>
<evidence type="ECO:0000256" key="3">
    <source>
        <dbReference type="ARBA" id="ARBA00022538"/>
    </source>
</evidence>
<dbReference type="GO" id="GO:0005242">
    <property type="term" value="F:inward rectifier potassium channel activity"/>
    <property type="evidence" value="ECO:0007669"/>
    <property type="project" value="InterPro"/>
</dbReference>
<dbReference type="SUPFAM" id="SSF81296">
    <property type="entry name" value="E set domains"/>
    <property type="match status" value="1"/>
</dbReference>
<dbReference type="Gene3D" id="1.10.287.70">
    <property type="match status" value="1"/>
</dbReference>
<dbReference type="Proteomes" id="UP000221165">
    <property type="component" value="Unassembled WGS sequence"/>
</dbReference>
<feature type="compositionally biased region" description="Low complexity" evidence="12">
    <location>
        <begin position="175"/>
        <end position="185"/>
    </location>
</feature>
<dbReference type="GeneID" id="94425081"/>
<evidence type="ECO:0000259" key="14">
    <source>
        <dbReference type="Pfam" id="PF01007"/>
    </source>
</evidence>
<dbReference type="InterPro" id="IPR041647">
    <property type="entry name" value="IRK_C"/>
</dbReference>
<comment type="subcellular location">
    <subcellularLocation>
        <location evidence="1 11">Membrane</location>
        <topology evidence="1 11">Multi-pass membrane protein</topology>
    </subcellularLocation>
</comment>
<feature type="compositionally biased region" description="Polar residues" evidence="12">
    <location>
        <begin position="157"/>
        <end position="167"/>
    </location>
</feature>
<name>A0A2C6LBY0_9APIC</name>
<dbReference type="GO" id="GO:0034702">
    <property type="term" value="C:monoatomic ion channel complex"/>
    <property type="evidence" value="ECO:0007669"/>
    <property type="project" value="UniProtKB-KW"/>
</dbReference>
<evidence type="ECO:0000256" key="12">
    <source>
        <dbReference type="SAM" id="MobiDB-lite"/>
    </source>
</evidence>
<dbReference type="InterPro" id="IPR016449">
    <property type="entry name" value="K_chnl_inward-rec_Kir"/>
</dbReference>
<evidence type="ECO:0000313" key="17">
    <source>
        <dbReference type="Proteomes" id="UP000221165"/>
    </source>
</evidence>
<feature type="compositionally biased region" description="Polar residues" evidence="12">
    <location>
        <begin position="126"/>
        <end position="140"/>
    </location>
</feature>
<feature type="compositionally biased region" description="Basic and acidic residues" evidence="12">
    <location>
        <begin position="733"/>
        <end position="745"/>
    </location>
</feature>
<dbReference type="GO" id="GO:0005886">
    <property type="term" value="C:plasma membrane"/>
    <property type="evidence" value="ECO:0007669"/>
    <property type="project" value="TreeGrafter"/>
</dbReference>
<dbReference type="AlphaFoldDB" id="A0A2C6LBY0"/>
<evidence type="ECO:0000256" key="11">
    <source>
        <dbReference type="RuleBase" id="RU003822"/>
    </source>
</evidence>
<gene>
    <name evidence="16" type="ORF">CSUI_001665</name>
</gene>
<evidence type="ECO:0000256" key="6">
    <source>
        <dbReference type="ARBA" id="ARBA00022958"/>
    </source>
</evidence>
<evidence type="ECO:0000256" key="5">
    <source>
        <dbReference type="ARBA" id="ARBA00022882"/>
    </source>
</evidence>
<dbReference type="VEuPathDB" id="ToxoDB:CSUI_001665"/>
<feature type="region of interest" description="Disordered" evidence="12">
    <location>
        <begin position="616"/>
        <end position="713"/>
    </location>
</feature>
<feature type="transmembrane region" description="Helical" evidence="13">
    <location>
        <begin position="483"/>
        <end position="499"/>
    </location>
</feature>
<keyword evidence="10 11" id="KW-0407">Ion channel</keyword>
<dbReference type="OrthoDB" id="273257at2759"/>
<evidence type="ECO:0000256" key="13">
    <source>
        <dbReference type="SAM" id="Phobius"/>
    </source>
</evidence>
<feature type="compositionally biased region" description="Low complexity" evidence="12">
    <location>
        <begin position="1"/>
        <end position="32"/>
    </location>
</feature>
<organism evidence="16 17">
    <name type="scientific">Cystoisospora suis</name>
    <dbReference type="NCBI Taxonomy" id="483139"/>
    <lineage>
        <taxon>Eukaryota</taxon>
        <taxon>Sar</taxon>
        <taxon>Alveolata</taxon>
        <taxon>Apicomplexa</taxon>
        <taxon>Conoidasida</taxon>
        <taxon>Coccidia</taxon>
        <taxon>Eucoccidiorida</taxon>
        <taxon>Eimeriorina</taxon>
        <taxon>Sarcocystidae</taxon>
        <taxon>Cystoisospora</taxon>
    </lineage>
</organism>
<reference evidence="16 17" key="1">
    <citation type="journal article" date="2017" name="Int. J. Parasitol.">
        <title>The genome of the protozoan parasite Cystoisospora suis and a reverse vaccinology approach to identify vaccine candidates.</title>
        <authorList>
            <person name="Palmieri N."/>
            <person name="Shrestha A."/>
            <person name="Ruttkowski B."/>
            <person name="Beck T."/>
            <person name="Vogl C."/>
            <person name="Tomley F."/>
            <person name="Blake D.P."/>
            <person name="Joachim A."/>
        </authorList>
    </citation>
    <scope>NUCLEOTIDE SEQUENCE [LARGE SCALE GENOMIC DNA]</scope>
    <source>
        <strain evidence="16 17">Wien I</strain>
    </source>
</reference>
<feature type="region of interest" description="Disordered" evidence="12">
    <location>
        <begin position="1"/>
        <end position="99"/>
    </location>
</feature>
<evidence type="ECO:0000256" key="7">
    <source>
        <dbReference type="ARBA" id="ARBA00022989"/>
    </source>
</evidence>
<feature type="domain" description="Potassium channel inwardly rectifying transmembrane" evidence="14">
    <location>
        <begin position="403"/>
        <end position="536"/>
    </location>
</feature>
<dbReference type="Gene3D" id="2.60.40.1400">
    <property type="entry name" value="G protein-activated inward rectifier potassium channel 1"/>
    <property type="match status" value="1"/>
</dbReference>
<dbReference type="SUPFAM" id="SSF81324">
    <property type="entry name" value="Voltage-gated potassium channels"/>
    <property type="match status" value="1"/>
</dbReference>
<dbReference type="Pfam" id="PF17655">
    <property type="entry name" value="IRK_C"/>
    <property type="match status" value="1"/>
</dbReference>
<dbReference type="RefSeq" id="XP_067926156.1">
    <property type="nucleotide sequence ID" value="XM_068061870.1"/>
</dbReference>
<protein>
    <submittedName>
        <fullName evidence="16">Inward rectifier potassium channel protein</fullName>
    </submittedName>
</protein>
<keyword evidence="5 11" id="KW-0851">Voltage-gated channel</keyword>
<dbReference type="PANTHER" id="PTHR11767">
    <property type="entry name" value="INWARD RECTIFIER POTASSIUM CHANNEL"/>
    <property type="match status" value="1"/>
</dbReference>
<feature type="transmembrane region" description="Helical" evidence="13">
    <location>
        <begin position="511"/>
        <end position="532"/>
    </location>
</feature>
<sequence>MARTSPSKGSRFSSSSHFSSPSQKSLELSPASRRPRPPPNDSSCSSPVSASPEEDPEEYAKHQEENFCLRGGKALENLQDDRPQTGHSQRPQESMAPWVASNLFFSLPTTSRHQEEPRWTCHSAPASASRNELEGSSSQARDLSVRLLKQDEAYIQNQSSSRAQSQHGGAPFGFSSSSSSTCSPYSRQTQGTRFSYFSCLPQHPFFSLSGSAENHQDTDRKRGDSRSIYLVQDGSPVAAPFYTSGPLRDPPSPEVLHFASSEEIVTPPRNMCLPSFSGVYTPGGFYTSGRSHGPERIVHPQGVHTSPRHYPTAPAGFAFPPAGKNSPQDAIYSFTAVPRPMHFSLGTDSSAEGNKTKEDEEEYISRPESGFHSCQPQGDEFLLAPRIPSPGHQKEEYILEPFVQKSGSYNIQHRWTYTHSYLDFLLNDRFHVILSMRWSHLVLLVFAVVLLWAAFLAGLLAVLTRGDVVGCLGYNSDINNGVWDYYFFIIETLFAIGYGSPRAPTCRTSSLFVTPTVISGILLNSLILGVVFQKFSAASKRKWALAFSSCLVGNISAPPQFTSYNGGVPSSMSSAAPVVDTQNPACSEERSGLFPAVSLPVHEHCRDRRVNRSVPSIASCSAAPSGAQQRSRPSSEGTPDDGRQETTTSPSQQGVRDGNGTCAAQETAVSAGKAETNEIKSRNSRPRRSKDDLHLEHRGRTTASGAIAGDSPLSLGEEMLRGQLGEPLLKSSPKCEEGEGADEGRASPSNRPTENPREENGDFLQRSRSSESQSVVPLQAPSLPSFGMAREDTPWCHYCLSFRLINVTHHSFFNPRLCLYLLRHSESGLTIRQFPTYHTDTPLEFLEMPVTVTVDSWTGDSPLRDVTPKELQEEGSAYEILSLLSFTDNHTSRPVEIRKSWSLRAIRWGEVFTSVVRPVAGGTGCLGAYEVDVDALSITQTGRQSDALRPSSRVIEEW</sequence>
<evidence type="ECO:0000259" key="15">
    <source>
        <dbReference type="Pfam" id="PF17655"/>
    </source>
</evidence>
<feature type="region of interest" description="Disordered" evidence="12">
    <location>
        <begin position="726"/>
        <end position="777"/>
    </location>
</feature>
<feature type="domain" description="Inward rectifier potassium channel C-terminal" evidence="15">
    <location>
        <begin position="798"/>
        <end position="939"/>
    </location>
</feature>
<dbReference type="GO" id="GO:1990573">
    <property type="term" value="P:potassium ion import across plasma membrane"/>
    <property type="evidence" value="ECO:0007669"/>
    <property type="project" value="TreeGrafter"/>
</dbReference>
<evidence type="ECO:0000256" key="2">
    <source>
        <dbReference type="ARBA" id="ARBA00022448"/>
    </source>
</evidence>
<feature type="compositionally biased region" description="Polar residues" evidence="12">
    <location>
        <begin position="645"/>
        <end position="654"/>
    </location>
</feature>
<evidence type="ECO:0000313" key="16">
    <source>
        <dbReference type="EMBL" id="PHJ24483.1"/>
    </source>
</evidence>
<dbReference type="GO" id="GO:0034765">
    <property type="term" value="P:regulation of monoatomic ion transmembrane transport"/>
    <property type="evidence" value="ECO:0007669"/>
    <property type="project" value="TreeGrafter"/>
</dbReference>
<feature type="transmembrane region" description="Helical" evidence="13">
    <location>
        <begin position="441"/>
        <end position="463"/>
    </location>
</feature>
<comment type="similarity">
    <text evidence="11">Belongs to the inward rectifier-type potassium channel (TC 1.A.2.1) family.</text>
</comment>
<dbReference type="InterPro" id="IPR040445">
    <property type="entry name" value="Kir_TM"/>
</dbReference>
<evidence type="ECO:0000256" key="1">
    <source>
        <dbReference type="ARBA" id="ARBA00004141"/>
    </source>
</evidence>
<evidence type="ECO:0000256" key="10">
    <source>
        <dbReference type="ARBA" id="ARBA00023303"/>
    </source>
</evidence>
<accession>A0A2C6LBY0</accession>
<feature type="compositionally biased region" description="Low complexity" evidence="12">
    <location>
        <begin position="766"/>
        <end position="776"/>
    </location>
</feature>